<keyword evidence="3 7" id="KW-0507">mRNA processing</keyword>
<evidence type="ECO:0000256" key="7">
    <source>
        <dbReference type="PIRNR" id="PIRNR038038"/>
    </source>
</evidence>
<dbReference type="AlphaFoldDB" id="A0AAV2H9E6"/>
<keyword evidence="4 7" id="KW-0508">mRNA splicing</keyword>
<organism evidence="8 9">
    <name type="scientific">Lymnaea stagnalis</name>
    <name type="common">Great pond snail</name>
    <name type="synonym">Helix stagnalis</name>
    <dbReference type="NCBI Taxonomy" id="6523"/>
    <lineage>
        <taxon>Eukaryota</taxon>
        <taxon>Metazoa</taxon>
        <taxon>Spiralia</taxon>
        <taxon>Lophotrochozoa</taxon>
        <taxon>Mollusca</taxon>
        <taxon>Gastropoda</taxon>
        <taxon>Heterobranchia</taxon>
        <taxon>Euthyneura</taxon>
        <taxon>Panpulmonata</taxon>
        <taxon>Hygrophila</taxon>
        <taxon>Lymnaeoidea</taxon>
        <taxon>Lymnaeidae</taxon>
        <taxon>Lymnaea</taxon>
    </lineage>
</organism>
<evidence type="ECO:0000256" key="6">
    <source>
        <dbReference type="ARBA" id="ARBA00047179"/>
    </source>
</evidence>
<comment type="caution">
    <text evidence="8">The sequence shown here is derived from an EMBL/GenBank/DDBJ whole genome shotgun (WGS) entry which is preliminary data.</text>
</comment>
<name>A0AAV2H9E6_LYMST</name>
<dbReference type="InterPro" id="IPR035426">
    <property type="entry name" value="Gemin2/Brr1"/>
</dbReference>
<evidence type="ECO:0000256" key="4">
    <source>
        <dbReference type="ARBA" id="ARBA00023187"/>
    </source>
</evidence>
<protein>
    <recommendedName>
        <fullName evidence="6 7">Gem-associated protein 2</fullName>
    </recommendedName>
</protein>
<keyword evidence="2 7" id="KW-0963">Cytoplasm</keyword>
<gene>
    <name evidence="8" type="ORF">GSLYS_00003935001</name>
</gene>
<comment type="function">
    <text evidence="7">The SMN complex catalyzes the assembly of small nuclear ribonucleoproteins (snRNPs), the building blocks of the spliceosome, and thereby plays an important role in the splicing of cellular pre-mRNAs.</text>
</comment>
<evidence type="ECO:0000313" key="9">
    <source>
        <dbReference type="Proteomes" id="UP001497497"/>
    </source>
</evidence>
<evidence type="ECO:0000256" key="1">
    <source>
        <dbReference type="ARBA" id="ARBA00004496"/>
    </source>
</evidence>
<dbReference type="GO" id="GO:0005681">
    <property type="term" value="C:spliceosomal complex"/>
    <property type="evidence" value="ECO:0007669"/>
    <property type="project" value="UniProtKB-UniRule"/>
</dbReference>
<comment type="similarity">
    <text evidence="5 7">Belongs to the gemin-2 family.</text>
</comment>
<proteinExistence type="inferred from homology"/>
<dbReference type="Pfam" id="PF04938">
    <property type="entry name" value="SIP1"/>
    <property type="match status" value="1"/>
</dbReference>
<evidence type="ECO:0000256" key="3">
    <source>
        <dbReference type="ARBA" id="ARBA00022664"/>
    </source>
</evidence>
<evidence type="ECO:0000256" key="2">
    <source>
        <dbReference type="ARBA" id="ARBA00022490"/>
    </source>
</evidence>
<accession>A0AAV2H9E6</accession>
<comment type="subunit">
    <text evidence="7">Part of the core SMN complex.</text>
</comment>
<dbReference type="InterPro" id="IPR017364">
    <property type="entry name" value="GEMIN2"/>
</dbReference>
<reference evidence="8 9" key="1">
    <citation type="submission" date="2024-04" db="EMBL/GenBank/DDBJ databases">
        <authorList>
            <consortium name="Genoscope - CEA"/>
            <person name="William W."/>
        </authorList>
    </citation>
    <scope>NUCLEOTIDE SEQUENCE [LARGE SCALE GENOMIC DNA]</scope>
</reference>
<evidence type="ECO:0000256" key="5">
    <source>
        <dbReference type="ARBA" id="ARBA00025758"/>
    </source>
</evidence>
<dbReference type="GO" id="GO:0000245">
    <property type="term" value="P:spliceosomal complex assembly"/>
    <property type="evidence" value="ECO:0007669"/>
    <property type="project" value="UniProtKB-UniRule"/>
</dbReference>
<dbReference type="EMBL" id="CAXITT010000055">
    <property type="protein sequence ID" value="CAL1529780.1"/>
    <property type="molecule type" value="Genomic_DNA"/>
</dbReference>
<dbReference type="GO" id="GO:0000387">
    <property type="term" value="P:spliceosomal snRNP assembly"/>
    <property type="evidence" value="ECO:0007669"/>
    <property type="project" value="UniProtKB-UniRule"/>
</dbReference>
<dbReference type="PANTHER" id="PTHR12794:SF0">
    <property type="entry name" value="GEM-ASSOCIATED PROTEIN 2"/>
    <property type="match status" value="1"/>
</dbReference>
<evidence type="ECO:0000313" key="8">
    <source>
        <dbReference type="EMBL" id="CAL1529780.1"/>
    </source>
</evidence>
<sequence>MDSDSDPPYEKALLVDENCDDEFDLNIPPASGNEYLRRVRKEAMGCPKVVVADLDTSAFLTQQTVKVSEPGGLLPVPESFKAPMSWQRLQVAEFASLRQKLIQYRALIKQKKITPRIPNLPHANNAESWCKLCFGKLRLKPTQQSAANTNNEETCEDSLGEEGTPPLLHIVAFMSQHQVTKVLEYHVNWLEATGFSSRQGRWFFALLANLQKPLTPEICAWIRHLARLCSNIRASLETADDPCLNELNLIICLVSRYFEQQDLADP</sequence>
<comment type="subcellular location">
    <subcellularLocation>
        <location evidence="1">Cytoplasm</location>
    </subcellularLocation>
</comment>
<dbReference type="PIRSF" id="PIRSF038038">
    <property type="entry name" value="SMN_Gemin2"/>
    <property type="match status" value="1"/>
</dbReference>
<dbReference type="Proteomes" id="UP001497497">
    <property type="component" value="Unassembled WGS sequence"/>
</dbReference>
<keyword evidence="9" id="KW-1185">Reference proteome</keyword>
<dbReference type="Gene3D" id="1.20.58.1070">
    <property type="match status" value="1"/>
</dbReference>
<dbReference type="PANTHER" id="PTHR12794">
    <property type="entry name" value="GEMIN2"/>
    <property type="match status" value="1"/>
</dbReference>
<dbReference type="GO" id="GO:0032797">
    <property type="term" value="C:SMN complex"/>
    <property type="evidence" value="ECO:0007669"/>
    <property type="project" value="UniProtKB-UniRule"/>
</dbReference>